<dbReference type="RefSeq" id="WP_307156361.1">
    <property type="nucleotide sequence ID" value="NZ_JAUSWH010000001.1"/>
</dbReference>
<keyword evidence="2" id="KW-1185">Reference proteome</keyword>
<gene>
    <name evidence="1" type="ORF">QO005_000482</name>
</gene>
<evidence type="ECO:0008006" key="3">
    <source>
        <dbReference type="Google" id="ProtNLM"/>
    </source>
</evidence>
<evidence type="ECO:0000313" key="2">
    <source>
        <dbReference type="Proteomes" id="UP001235269"/>
    </source>
</evidence>
<accession>A0ABU0I7I0</accession>
<proteinExistence type="predicted"/>
<evidence type="ECO:0000313" key="1">
    <source>
        <dbReference type="EMBL" id="MDQ0454167.1"/>
    </source>
</evidence>
<dbReference type="SUPFAM" id="SSF53756">
    <property type="entry name" value="UDP-Glycosyltransferase/glycogen phosphorylase"/>
    <property type="match status" value="1"/>
</dbReference>
<dbReference type="EMBL" id="JAUSWH010000001">
    <property type="protein sequence ID" value="MDQ0454167.1"/>
    <property type="molecule type" value="Genomic_DNA"/>
</dbReference>
<organism evidence="1 2">
    <name type="scientific">Rhizobium paknamense</name>
    <dbReference type="NCBI Taxonomy" id="1206817"/>
    <lineage>
        <taxon>Bacteria</taxon>
        <taxon>Pseudomonadati</taxon>
        <taxon>Pseudomonadota</taxon>
        <taxon>Alphaproteobacteria</taxon>
        <taxon>Hyphomicrobiales</taxon>
        <taxon>Rhizobiaceae</taxon>
        <taxon>Rhizobium/Agrobacterium group</taxon>
        <taxon>Rhizobium</taxon>
    </lineage>
</organism>
<comment type="caution">
    <text evidence="1">The sequence shown here is derived from an EMBL/GenBank/DDBJ whole genome shotgun (WGS) entry which is preliminary data.</text>
</comment>
<protein>
    <recommendedName>
        <fullName evidence="3">Glycosyltransferase family 1 protein</fullName>
    </recommendedName>
</protein>
<dbReference type="Proteomes" id="UP001235269">
    <property type="component" value="Unassembled WGS sequence"/>
</dbReference>
<reference evidence="1 2" key="1">
    <citation type="submission" date="2023-07" db="EMBL/GenBank/DDBJ databases">
        <title>Genomic Encyclopedia of Type Strains, Phase IV (KMG-IV): sequencing the most valuable type-strain genomes for metagenomic binning, comparative biology and taxonomic classification.</title>
        <authorList>
            <person name="Goeker M."/>
        </authorList>
    </citation>
    <scope>NUCLEOTIDE SEQUENCE [LARGE SCALE GENOMIC DNA]</scope>
    <source>
        <strain evidence="1 2">DSM 100301</strain>
    </source>
</reference>
<name>A0ABU0I7I0_9HYPH</name>
<sequence length="357" mass="39411">MLKEGSRASCLLDKVLTRPRLQGPGKGRPRRPVKRIIVFGRMPNPTFDYYLAARLEAPGMPPFQVCDIRSFRAEDLEAEGSFVLICRYASTAVLRWIESRHANLAGVGLFLDDDIPAVITGDDADLPYRLFLWYRAIFPLRRLNRHLDCLWLSTPRLADAIGEPGAKLLPPAPPERLWRSASFELSVDQVVIAYHATGVHVAEHHFLRPIIETVLAARPQARFEVVAGPNAAGIWQGLERCHVLSPTSWTDYLEKMASARVDIFLVPLTPSAVNDCRAPTKRIDAARLNAAGLYSASPSYGFGHDRGEIHLAHEAEDWVRAILALIDNPAERKAVAAATCAEVAAMTALARDGLPGF</sequence>